<feature type="transmembrane region" description="Helical" evidence="1">
    <location>
        <begin position="72"/>
        <end position="93"/>
    </location>
</feature>
<dbReference type="EMBL" id="CP000886">
    <property type="protein sequence ID" value="ABX69189.1"/>
    <property type="molecule type" value="Genomic_DNA"/>
</dbReference>
<keyword evidence="1" id="KW-0812">Transmembrane</keyword>
<name>A0A6C6Z6U9_SALPB</name>
<evidence type="ECO:0000313" key="3">
    <source>
        <dbReference type="Proteomes" id="UP000008556"/>
    </source>
</evidence>
<sequence>MITLDLRDTRIALALPGGNGVLLIPDVKKLRLLAGKFQLVLVAHIKISAGDCATGAGGRLGELRFEIHFHGALPVLTFAAVPLAIHKVAAIAIHFANRGLQVMHIAFHFAVDRVFSAVFSPAVLPALALMTELPGGDNVLPLNASGAILVFTHLIAAGLQVYDAFFTLPADLAPAVKAAGRVSIDFDARRFGLRKIVNAIGQGLA</sequence>
<keyword evidence="1" id="KW-1133">Transmembrane helix</keyword>
<dbReference type="Proteomes" id="UP000008556">
    <property type="component" value="Chromosome"/>
</dbReference>
<accession>A0A6C6Z6U9</accession>
<evidence type="ECO:0000256" key="1">
    <source>
        <dbReference type="SAM" id="Phobius"/>
    </source>
</evidence>
<evidence type="ECO:0000313" key="2">
    <source>
        <dbReference type="EMBL" id="ABX69189.1"/>
    </source>
</evidence>
<feature type="transmembrane region" description="Helical" evidence="1">
    <location>
        <begin position="142"/>
        <end position="162"/>
    </location>
</feature>
<protein>
    <submittedName>
        <fullName evidence="2">Uncharacterized protein</fullName>
    </submittedName>
</protein>
<reference evidence="2 3" key="1">
    <citation type="submission" date="2007-11" db="EMBL/GenBank/DDBJ databases">
        <authorList>
            <consortium name="The Salmonella enterica serovar Paratyphi B Genome Sequencing Project"/>
            <person name="McClelland M."/>
            <person name="Sanderson E.K."/>
            <person name="Porwollik S."/>
            <person name="Spieth J."/>
            <person name="Clifton W.S."/>
            <person name="Fulton R."/>
            <person name="Cordes M."/>
            <person name="Wollam A."/>
            <person name="Shah N."/>
            <person name="Pepin K."/>
            <person name="Bhonagiri V."/>
            <person name="Nash W."/>
            <person name="Johnson M."/>
            <person name="Thiruvilangam P."/>
            <person name="Wilson R."/>
        </authorList>
    </citation>
    <scope>NUCLEOTIDE SEQUENCE [LARGE SCALE GENOMIC DNA]</scope>
    <source>
        <strain evidence="3">ATCC BAA-1250 / SPB7</strain>
    </source>
</reference>
<gene>
    <name evidence="2" type="ordered locus">SPAB_03858</name>
</gene>
<organism evidence="2 3">
    <name type="scientific">Salmonella paratyphi B (strain ATCC BAA-1250 / SPB7)</name>
    <dbReference type="NCBI Taxonomy" id="1016998"/>
    <lineage>
        <taxon>Bacteria</taxon>
        <taxon>Pseudomonadati</taxon>
        <taxon>Pseudomonadota</taxon>
        <taxon>Gammaproteobacteria</taxon>
        <taxon>Enterobacterales</taxon>
        <taxon>Enterobacteriaceae</taxon>
        <taxon>Salmonella</taxon>
    </lineage>
</organism>
<proteinExistence type="predicted"/>
<dbReference type="AlphaFoldDB" id="A0A6C6Z6U9"/>
<feature type="transmembrane region" description="Helical" evidence="1">
    <location>
        <begin position="105"/>
        <end position="130"/>
    </location>
</feature>
<dbReference type="KEGG" id="spq:SPAB_03858"/>
<keyword evidence="1" id="KW-0472">Membrane</keyword>